<dbReference type="EMBL" id="JARBHB010000001">
    <property type="protein sequence ID" value="KAJ8896151.1"/>
    <property type="molecule type" value="Genomic_DNA"/>
</dbReference>
<accession>A0ABQ9IIJ1</accession>
<dbReference type="Pfam" id="PF13843">
    <property type="entry name" value="DDE_Tnp_1_7"/>
    <property type="match status" value="1"/>
</dbReference>
<evidence type="ECO:0000313" key="3">
    <source>
        <dbReference type="Proteomes" id="UP001159363"/>
    </source>
</evidence>
<evidence type="ECO:0000259" key="1">
    <source>
        <dbReference type="Pfam" id="PF13843"/>
    </source>
</evidence>
<name>A0ABQ9IIJ1_9NEOP</name>
<dbReference type="Proteomes" id="UP001159363">
    <property type="component" value="Chromosome 1"/>
</dbReference>
<organism evidence="2 3">
    <name type="scientific">Dryococelus australis</name>
    <dbReference type="NCBI Taxonomy" id="614101"/>
    <lineage>
        <taxon>Eukaryota</taxon>
        <taxon>Metazoa</taxon>
        <taxon>Ecdysozoa</taxon>
        <taxon>Arthropoda</taxon>
        <taxon>Hexapoda</taxon>
        <taxon>Insecta</taxon>
        <taxon>Pterygota</taxon>
        <taxon>Neoptera</taxon>
        <taxon>Polyneoptera</taxon>
        <taxon>Phasmatodea</taxon>
        <taxon>Verophasmatodea</taxon>
        <taxon>Anareolatae</taxon>
        <taxon>Phasmatidae</taxon>
        <taxon>Eurycanthinae</taxon>
        <taxon>Dryococelus</taxon>
    </lineage>
</organism>
<sequence length="106" mass="12257">MATSVASSWRLLISEPMLKHIKLCTESEARDQKSARFVKDKFALVSEVWDTNITVDELLFPTKARCKFTQYMANKPDQFGIKFWLPADVDTKYVLNCFPYLGKDDN</sequence>
<protein>
    <recommendedName>
        <fullName evidence="1">PiggyBac transposable element-derived protein domain-containing protein</fullName>
    </recommendedName>
</protein>
<dbReference type="PANTHER" id="PTHR46599:SF6">
    <property type="entry name" value="DUAL SPECIFICITY PHOSPHATASE 26"/>
    <property type="match status" value="1"/>
</dbReference>
<proteinExistence type="predicted"/>
<keyword evidence="3" id="KW-1185">Reference proteome</keyword>
<feature type="domain" description="PiggyBac transposable element-derived protein" evidence="1">
    <location>
        <begin position="50"/>
        <end position="105"/>
    </location>
</feature>
<evidence type="ECO:0000313" key="2">
    <source>
        <dbReference type="EMBL" id="KAJ8896151.1"/>
    </source>
</evidence>
<dbReference type="PANTHER" id="PTHR46599">
    <property type="entry name" value="PIGGYBAC TRANSPOSABLE ELEMENT-DERIVED PROTEIN 4"/>
    <property type="match status" value="1"/>
</dbReference>
<reference evidence="2 3" key="1">
    <citation type="submission" date="2023-02" db="EMBL/GenBank/DDBJ databases">
        <title>LHISI_Scaffold_Assembly.</title>
        <authorList>
            <person name="Stuart O.P."/>
            <person name="Cleave R."/>
            <person name="Magrath M.J.L."/>
            <person name="Mikheyev A.S."/>
        </authorList>
    </citation>
    <scope>NUCLEOTIDE SEQUENCE [LARGE SCALE GENOMIC DNA]</scope>
    <source>
        <strain evidence="2">Daus_M_001</strain>
        <tissue evidence="2">Leg muscle</tissue>
    </source>
</reference>
<gene>
    <name evidence="2" type="ORF">PR048_001494</name>
</gene>
<dbReference type="InterPro" id="IPR029526">
    <property type="entry name" value="PGBD"/>
</dbReference>
<comment type="caution">
    <text evidence="2">The sequence shown here is derived from an EMBL/GenBank/DDBJ whole genome shotgun (WGS) entry which is preliminary data.</text>
</comment>